<dbReference type="RefSeq" id="WP_158865289.1">
    <property type="nucleotide sequence ID" value="NZ_CP046401.1"/>
</dbReference>
<dbReference type="GO" id="GO:0008168">
    <property type="term" value="F:methyltransferase activity"/>
    <property type="evidence" value="ECO:0007669"/>
    <property type="project" value="UniProtKB-KW"/>
</dbReference>
<gene>
    <name evidence="4" type="ORF">GM418_09045</name>
</gene>
<dbReference type="AlphaFoldDB" id="A0A6I6JRV0"/>
<dbReference type="Proteomes" id="UP000428260">
    <property type="component" value="Chromosome"/>
</dbReference>
<protein>
    <submittedName>
        <fullName evidence="4">Methyltransferase domain-containing protein</fullName>
    </submittedName>
</protein>
<evidence type="ECO:0000256" key="2">
    <source>
        <dbReference type="ARBA" id="ARBA00022679"/>
    </source>
</evidence>
<dbReference type="CDD" id="cd02440">
    <property type="entry name" value="AdoMet_MTases"/>
    <property type="match status" value="1"/>
</dbReference>
<evidence type="ECO:0000313" key="5">
    <source>
        <dbReference type="Proteomes" id="UP000428260"/>
    </source>
</evidence>
<dbReference type="KEGG" id="mcos:GM418_09045"/>
<feature type="domain" description="Methyltransferase" evidence="3">
    <location>
        <begin position="52"/>
        <end position="146"/>
    </location>
</feature>
<dbReference type="InterPro" id="IPR029063">
    <property type="entry name" value="SAM-dependent_MTases_sf"/>
</dbReference>
<accession>A0A6I6JRV0</accession>
<dbReference type="SUPFAM" id="SSF53335">
    <property type="entry name" value="S-adenosyl-L-methionine-dependent methyltransferases"/>
    <property type="match status" value="1"/>
</dbReference>
<reference evidence="4 5" key="1">
    <citation type="submission" date="2019-11" db="EMBL/GenBank/DDBJ databases">
        <authorList>
            <person name="Zheng R.K."/>
            <person name="Sun C.M."/>
        </authorList>
    </citation>
    <scope>NUCLEOTIDE SEQUENCE [LARGE SCALE GENOMIC DNA]</scope>
    <source>
        <strain evidence="4 5">WC007</strain>
    </source>
</reference>
<dbReference type="PANTHER" id="PTHR43861:SF1">
    <property type="entry name" value="TRANS-ACONITATE 2-METHYLTRANSFERASE"/>
    <property type="match status" value="1"/>
</dbReference>
<organism evidence="4 5">
    <name type="scientific">Maribellus comscasis</name>
    <dbReference type="NCBI Taxonomy" id="2681766"/>
    <lineage>
        <taxon>Bacteria</taxon>
        <taxon>Pseudomonadati</taxon>
        <taxon>Bacteroidota</taxon>
        <taxon>Bacteroidia</taxon>
        <taxon>Marinilabiliales</taxon>
        <taxon>Prolixibacteraceae</taxon>
        <taxon>Maribellus</taxon>
    </lineage>
</organism>
<dbReference type="Gene3D" id="3.40.50.150">
    <property type="entry name" value="Vaccinia Virus protein VP39"/>
    <property type="match status" value="1"/>
</dbReference>
<sequence length="262" mass="30461">MNYTDINRKLWDKRTETHFNSDFYDVKSFIAGKDSLNPIEIELLGNLKEKKVLHLQCHFGMDTISLSRRGAFSTGVDFSEKAIEKAKQLNKLTGTKTRFIQSDVYKPPELLNEKFDIVFTSYGVVGWLPDMKKWAETIHHFLKPGGEFIMAEFHPVVWMFSYDFKQIEFNYMDSNPIIEELEGTYTDGGVEIKEKSMCWNHGLSTVIDALVKTGMKLKDFKEYNYSPYNCFENTVKTGDRKFKIKGMEDKIPMVYSVKAQKE</sequence>
<dbReference type="InterPro" id="IPR041698">
    <property type="entry name" value="Methyltransf_25"/>
</dbReference>
<keyword evidence="1 4" id="KW-0489">Methyltransferase</keyword>
<keyword evidence="2 4" id="KW-0808">Transferase</keyword>
<evidence type="ECO:0000313" key="4">
    <source>
        <dbReference type="EMBL" id="QGY43800.1"/>
    </source>
</evidence>
<dbReference type="Pfam" id="PF13649">
    <property type="entry name" value="Methyltransf_25"/>
    <property type="match status" value="1"/>
</dbReference>
<evidence type="ECO:0000259" key="3">
    <source>
        <dbReference type="Pfam" id="PF13649"/>
    </source>
</evidence>
<proteinExistence type="predicted"/>
<dbReference type="GO" id="GO:0032259">
    <property type="term" value="P:methylation"/>
    <property type="evidence" value="ECO:0007669"/>
    <property type="project" value="UniProtKB-KW"/>
</dbReference>
<name>A0A6I6JRV0_9BACT</name>
<evidence type="ECO:0000256" key="1">
    <source>
        <dbReference type="ARBA" id="ARBA00022603"/>
    </source>
</evidence>
<keyword evidence="5" id="KW-1185">Reference proteome</keyword>
<dbReference type="PANTHER" id="PTHR43861">
    <property type="entry name" value="TRANS-ACONITATE 2-METHYLTRANSFERASE-RELATED"/>
    <property type="match status" value="1"/>
</dbReference>
<dbReference type="EMBL" id="CP046401">
    <property type="protein sequence ID" value="QGY43800.1"/>
    <property type="molecule type" value="Genomic_DNA"/>
</dbReference>